<comment type="caution">
    <text evidence="2">The sequence shown here is derived from an EMBL/GenBank/DDBJ whole genome shotgun (WGS) entry which is preliminary data.</text>
</comment>
<gene>
    <name evidence="2" type="ORF">BC936DRAFT_145935</name>
</gene>
<feature type="region of interest" description="Disordered" evidence="1">
    <location>
        <begin position="1"/>
        <end position="47"/>
    </location>
</feature>
<dbReference type="EMBL" id="RBNI01000476">
    <property type="protein sequence ID" value="RUP51795.1"/>
    <property type="molecule type" value="Genomic_DNA"/>
</dbReference>
<dbReference type="AlphaFoldDB" id="A0A433DLV4"/>
<name>A0A433DLV4_9FUNG</name>
<protein>
    <submittedName>
        <fullName evidence="2">Uncharacterized protein</fullName>
    </submittedName>
</protein>
<evidence type="ECO:0000256" key="1">
    <source>
        <dbReference type="SAM" id="MobiDB-lite"/>
    </source>
</evidence>
<sequence length="89" mass="9817">LVSYNDDNNDNDDKPNQKVTGLAGLLSYGGDDGKDEDEEMENREASQPLTKAIIHKVADTTPRKLTLPTHLRPLTSLKNSPSLMNLVQL</sequence>
<feature type="non-terminal residue" evidence="2">
    <location>
        <position position="1"/>
    </location>
</feature>
<evidence type="ECO:0000313" key="2">
    <source>
        <dbReference type="EMBL" id="RUP51795.1"/>
    </source>
</evidence>
<proteinExistence type="predicted"/>
<keyword evidence="3" id="KW-1185">Reference proteome</keyword>
<organism evidence="2 3">
    <name type="scientific">Jimgerdemannia flammicorona</name>
    <dbReference type="NCBI Taxonomy" id="994334"/>
    <lineage>
        <taxon>Eukaryota</taxon>
        <taxon>Fungi</taxon>
        <taxon>Fungi incertae sedis</taxon>
        <taxon>Mucoromycota</taxon>
        <taxon>Mucoromycotina</taxon>
        <taxon>Endogonomycetes</taxon>
        <taxon>Endogonales</taxon>
        <taxon>Endogonaceae</taxon>
        <taxon>Jimgerdemannia</taxon>
    </lineage>
</organism>
<reference evidence="2 3" key="1">
    <citation type="journal article" date="2018" name="New Phytol.">
        <title>Phylogenomics of Endogonaceae and evolution of mycorrhizas within Mucoromycota.</title>
        <authorList>
            <person name="Chang Y."/>
            <person name="Desiro A."/>
            <person name="Na H."/>
            <person name="Sandor L."/>
            <person name="Lipzen A."/>
            <person name="Clum A."/>
            <person name="Barry K."/>
            <person name="Grigoriev I.V."/>
            <person name="Martin F.M."/>
            <person name="Stajich J.E."/>
            <person name="Smith M.E."/>
            <person name="Bonito G."/>
            <person name="Spatafora J.W."/>
        </authorList>
    </citation>
    <scope>NUCLEOTIDE SEQUENCE [LARGE SCALE GENOMIC DNA]</scope>
    <source>
        <strain evidence="2 3">GMNB39</strain>
    </source>
</reference>
<dbReference type="Proteomes" id="UP000268093">
    <property type="component" value="Unassembled WGS sequence"/>
</dbReference>
<accession>A0A433DLV4</accession>
<evidence type="ECO:0000313" key="3">
    <source>
        <dbReference type="Proteomes" id="UP000268093"/>
    </source>
</evidence>